<name>A0A1Q5ULA5_9EURO</name>
<protein>
    <submittedName>
        <fullName evidence="2">Uncharacterized protein</fullName>
    </submittedName>
</protein>
<sequence>MGSSKQQTLAEEKKESESAWAAGGSFKGIEWISGTQQKVQGKDNNAREFLLAGLVR</sequence>
<accession>A0A1Q5ULA5</accession>
<keyword evidence="3" id="KW-1185">Reference proteome</keyword>
<organism evidence="2 3">
    <name type="scientific">Penicillium subrubescens</name>
    <dbReference type="NCBI Taxonomy" id="1316194"/>
    <lineage>
        <taxon>Eukaryota</taxon>
        <taxon>Fungi</taxon>
        <taxon>Dikarya</taxon>
        <taxon>Ascomycota</taxon>
        <taxon>Pezizomycotina</taxon>
        <taxon>Eurotiomycetes</taxon>
        <taxon>Eurotiomycetidae</taxon>
        <taxon>Eurotiales</taxon>
        <taxon>Aspergillaceae</taxon>
        <taxon>Penicillium</taxon>
    </lineage>
</organism>
<feature type="region of interest" description="Disordered" evidence="1">
    <location>
        <begin position="1"/>
        <end position="21"/>
    </location>
</feature>
<gene>
    <name evidence="2" type="ORF">PENSUB_996</name>
</gene>
<evidence type="ECO:0000313" key="3">
    <source>
        <dbReference type="Proteomes" id="UP000186955"/>
    </source>
</evidence>
<comment type="caution">
    <text evidence="2">The sequence shown here is derived from an EMBL/GenBank/DDBJ whole genome shotgun (WGS) entry which is preliminary data.</text>
</comment>
<dbReference type="EMBL" id="MNBE01000136">
    <property type="protein sequence ID" value="OKP13265.1"/>
    <property type="molecule type" value="Genomic_DNA"/>
</dbReference>
<dbReference type="Proteomes" id="UP000186955">
    <property type="component" value="Unassembled WGS sequence"/>
</dbReference>
<proteinExistence type="predicted"/>
<evidence type="ECO:0000256" key="1">
    <source>
        <dbReference type="SAM" id="MobiDB-lite"/>
    </source>
</evidence>
<evidence type="ECO:0000313" key="2">
    <source>
        <dbReference type="EMBL" id="OKP13265.1"/>
    </source>
</evidence>
<dbReference type="AlphaFoldDB" id="A0A1Q5ULA5"/>
<reference evidence="2 3" key="1">
    <citation type="submission" date="2016-10" db="EMBL/GenBank/DDBJ databases">
        <title>Genome sequence of the ascomycete fungus Penicillium subrubescens.</title>
        <authorList>
            <person name="De Vries R.P."/>
            <person name="Peng M."/>
            <person name="Dilokpimol A."/>
            <person name="Hilden K."/>
            <person name="Makela M.R."/>
            <person name="Grigoriev I."/>
            <person name="Riley R."/>
            <person name="Granchi Z."/>
        </authorList>
    </citation>
    <scope>NUCLEOTIDE SEQUENCE [LARGE SCALE GENOMIC DNA]</scope>
    <source>
        <strain evidence="2 3">CBS 132785</strain>
    </source>
</reference>